<keyword evidence="4" id="KW-0804">Transcription</keyword>
<gene>
    <name evidence="7" type="ORF">Fuma_01363</name>
</gene>
<evidence type="ECO:0000313" key="8">
    <source>
        <dbReference type="Proteomes" id="UP000187735"/>
    </source>
</evidence>
<evidence type="ECO:0000259" key="6">
    <source>
        <dbReference type="Pfam" id="PF08281"/>
    </source>
</evidence>
<keyword evidence="2" id="KW-0805">Transcription regulation</keyword>
<evidence type="ECO:0000256" key="2">
    <source>
        <dbReference type="ARBA" id="ARBA00023015"/>
    </source>
</evidence>
<dbReference type="RefSeq" id="WP_229360870.1">
    <property type="nucleotide sequence ID" value="NZ_CP017641.1"/>
</dbReference>
<dbReference type="PANTHER" id="PTHR43133:SF51">
    <property type="entry name" value="RNA POLYMERASE SIGMA FACTOR"/>
    <property type="match status" value="1"/>
</dbReference>
<sequence>MASKNTTAPDMEEATAAGGVPNQNFIRSFTQAQRALYLYVLPLVGNPSDADEVLQETNLVIWNKWDQFEEGTNFLAWGRAIARLEVFRFRRTYNNKVTFLDDSMLDLVAKRAEAISEMTEMRQEALSDCVSQLREKDRQLIEMRYQPGANGDKVAEKLGRPANSVYQSLSRIRRVLVECVQHRLAEAGGAS</sequence>
<reference evidence="7 8" key="1">
    <citation type="journal article" date="2016" name="Front. Microbiol.">
        <title>Fuerstia marisgermanicae gen. nov., sp. nov., an Unusual Member of the Phylum Planctomycetes from the German Wadden Sea.</title>
        <authorList>
            <person name="Kohn T."/>
            <person name="Heuer A."/>
            <person name="Jogler M."/>
            <person name="Vollmers J."/>
            <person name="Boedeker C."/>
            <person name="Bunk B."/>
            <person name="Rast P."/>
            <person name="Borchert D."/>
            <person name="Glockner I."/>
            <person name="Freese H.M."/>
            <person name="Klenk H.P."/>
            <person name="Overmann J."/>
            <person name="Kaster A.K."/>
            <person name="Rohde M."/>
            <person name="Wiegand S."/>
            <person name="Jogler C."/>
        </authorList>
    </citation>
    <scope>NUCLEOTIDE SEQUENCE [LARGE SCALE GENOMIC DNA]</scope>
    <source>
        <strain evidence="7 8">NH11</strain>
    </source>
</reference>
<organism evidence="7 8">
    <name type="scientific">Fuerstiella marisgermanici</name>
    <dbReference type="NCBI Taxonomy" id="1891926"/>
    <lineage>
        <taxon>Bacteria</taxon>
        <taxon>Pseudomonadati</taxon>
        <taxon>Planctomycetota</taxon>
        <taxon>Planctomycetia</taxon>
        <taxon>Planctomycetales</taxon>
        <taxon>Planctomycetaceae</taxon>
        <taxon>Fuerstiella</taxon>
    </lineage>
</organism>
<evidence type="ECO:0000256" key="4">
    <source>
        <dbReference type="ARBA" id="ARBA00023163"/>
    </source>
</evidence>
<feature type="domain" description="RNA polymerase sigma factor 70 region 4 type 2" evidence="6">
    <location>
        <begin position="124"/>
        <end position="174"/>
    </location>
</feature>
<feature type="domain" description="RNA polymerase sigma-70 region 2" evidence="5">
    <location>
        <begin position="30"/>
        <end position="92"/>
    </location>
</feature>
<dbReference type="Pfam" id="PF04542">
    <property type="entry name" value="Sigma70_r2"/>
    <property type="match status" value="1"/>
</dbReference>
<dbReference type="InterPro" id="IPR036388">
    <property type="entry name" value="WH-like_DNA-bd_sf"/>
</dbReference>
<dbReference type="AlphaFoldDB" id="A0A1P8WCI2"/>
<accession>A0A1P8WCI2</accession>
<dbReference type="SUPFAM" id="SSF88946">
    <property type="entry name" value="Sigma2 domain of RNA polymerase sigma factors"/>
    <property type="match status" value="1"/>
</dbReference>
<dbReference type="InterPro" id="IPR039425">
    <property type="entry name" value="RNA_pol_sigma-70-like"/>
</dbReference>
<dbReference type="InterPro" id="IPR014284">
    <property type="entry name" value="RNA_pol_sigma-70_dom"/>
</dbReference>
<dbReference type="Pfam" id="PF08281">
    <property type="entry name" value="Sigma70_r4_2"/>
    <property type="match status" value="1"/>
</dbReference>
<dbReference type="InterPro" id="IPR013324">
    <property type="entry name" value="RNA_pol_sigma_r3/r4-like"/>
</dbReference>
<evidence type="ECO:0000313" key="7">
    <source>
        <dbReference type="EMBL" id="APZ91772.1"/>
    </source>
</evidence>
<dbReference type="Gene3D" id="1.10.10.10">
    <property type="entry name" value="Winged helix-like DNA-binding domain superfamily/Winged helix DNA-binding domain"/>
    <property type="match status" value="1"/>
</dbReference>
<dbReference type="InterPro" id="IPR014331">
    <property type="entry name" value="RNA_pol_sigma70_ECF_RHOBA"/>
</dbReference>
<dbReference type="InterPro" id="IPR013325">
    <property type="entry name" value="RNA_pol_sigma_r2"/>
</dbReference>
<dbReference type="NCBIfam" id="TIGR02937">
    <property type="entry name" value="sigma70-ECF"/>
    <property type="match status" value="1"/>
</dbReference>
<evidence type="ECO:0000256" key="1">
    <source>
        <dbReference type="ARBA" id="ARBA00010641"/>
    </source>
</evidence>
<evidence type="ECO:0000259" key="5">
    <source>
        <dbReference type="Pfam" id="PF04542"/>
    </source>
</evidence>
<dbReference type="SUPFAM" id="SSF88659">
    <property type="entry name" value="Sigma3 and sigma4 domains of RNA polymerase sigma factors"/>
    <property type="match status" value="1"/>
</dbReference>
<dbReference type="GO" id="GO:0003677">
    <property type="term" value="F:DNA binding"/>
    <property type="evidence" value="ECO:0007669"/>
    <property type="project" value="InterPro"/>
</dbReference>
<dbReference type="EMBL" id="CP017641">
    <property type="protein sequence ID" value="APZ91772.1"/>
    <property type="molecule type" value="Genomic_DNA"/>
</dbReference>
<dbReference type="InterPro" id="IPR013249">
    <property type="entry name" value="RNA_pol_sigma70_r4_t2"/>
</dbReference>
<comment type="similarity">
    <text evidence="1">Belongs to the sigma-70 factor family. ECF subfamily.</text>
</comment>
<dbReference type="NCBIfam" id="TIGR02989">
    <property type="entry name" value="Sig-70_gvs1"/>
    <property type="match status" value="1"/>
</dbReference>
<keyword evidence="8" id="KW-1185">Reference proteome</keyword>
<keyword evidence="3" id="KW-0731">Sigma factor</keyword>
<name>A0A1P8WCI2_9PLAN</name>
<dbReference type="PANTHER" id="PTHR43133">
    <property type="entry name" value="RNA POLYMERASE ECF-TYPE SIGMA FACTO"/>
    <property type="match status" value="1"/>
</dbReference>
<dbReference type="GO" id="GO:0016987">
    <property type="term" value="F:sigma factor activity"/>
    <property type="evidence" value="ECO:0007669"/>
    <property type="project" value="UniProtKB-KW"/>
</dbReference>
<dbReference type="GO" id="GO:0006352">
    <property type="term" value="P:DNA-templated transcription initiation"/>
    <property type="evidence" value="ECO:0007669"/>
    <property type="project" value="InterPro"/>
</dbReference>
<dbReference type="KEGG" id="fmr:Fuma_01363"/>
<evidence type="ECO:0000256" key="3">
    <source>
        <dbReference type="ARBA" id="ARBA00023082"/>
    </source>
</evidence>
<dbReference type="Gene3D" id="1.10.1740.10">
    <property type="match status" value="1"/>
</dbReference>
<dbReference type="STRING" id="1891926.Fuma_01363"/>
<dbReference type="InterPro" id="IPR007627">
    <property type="entry name" value="RNA_pol_sigma70_r2"/>
</dbReference>
<dbReference type="Proteomes" id="UP000187735">
    <property type="component" value="Chromosome"/>
</dbReference>
<proteinExistence type="inferred from homology"/>
<protein>
    <submittedName>
        <fullName evidence="7">RNA polymerase sigma factor</fullName>
    </submittedName>
</protein>